<dbReference type="PANTHER" id="PTHR19134">
    <property type="entry name" value="RECEPTOR-TYPE TYROSINE-PROTEIN PHOSPHATASE"/>
    <property type="match status" value="1"/>
</dbReference>
<dbReference type="InterPro" id="IPR000242">
    <property type="entry name" value="PTP_cat"/>
</dbReference>
<dbReference type="SUPFAM" id="SSF52087">
    <property type="entry name" value="CRAL/TRIO domain"/>
    <property type="match status" value="1"/>
</dbReference>
<dbReference type="InterPro" id="IPR036865">
    <property type="entry name" value="CRAL-TRIO_dom_sf"/>
</dbReference>
<organism evidence="4 5">
    <name type="scientific">Porites lobata</name>
    <dbReference type="NCBI Taxonomy" id="104759"/>
    <lineage>
        <taxon>Eukaryota</taxon>
        <taxon>Metazoa</taxon>
        <taxon>Cnidaria</taxon>
        <taxon>Anthozoa</taxon>
        <taxon>Hexacorallia</taxon>
        <taxon>Scleractinia</taxon>
        <taxon>Fungiina</taxon>
        <taxon>Poritidae</taxon>
        <taxon>Porites</taxon>
    </lineage>
</organism>
<dbReference type="Gene3D" id="3.40.525.10">
    <property type="entry name" value="CRAL-TRIO lipid binding domain"/>
    <property type="match status" value="1"/>
</dbReference>
<comment type="caution">
    <text evidence="4">The sequence shown here is derived from an EMBL/GenBank/DDBJ whole genome shotgun (WGS) entry which is preliminary data.</text>
</comment>
<dbReference type="PANTHER" id="PTHR19134:SF534">
    <property type="entry name" value="LD27988P"/>
    <property type="match status" value="1"/>
</dbReference>
<dbReference type="PROSITE" id="PS00383">
    <property type="entry name" value="TYR_PHOSPHATASE_1"/>
    <property type="match status" value="1"/>
</dbReference>
<dbReference type="CDD" id="cd00170">
    <property type="entry name" value="SEC14"/>
    <property type="match status" value="1"/>
</dbReference>
<feature type="domain" description="Tyrosine specific protein phosphatases" evidence="2">
    <location>
        <begin position="478"/>
        <end position="562"/>
    </location>
</feature>
<dbReference type="InterPro" id="IPR050348">
    <property type="entry name" value="Protein-Tyr_Phosphatase"/>
</dbReference>
<dbReference type="SMART" id="SM00516">
    <property type="entry name" value="SEC14"/>
    <property type="match status" value="1"/>
</dbReference>
<evidence type="ECO:0000313" key="5">
    <source>
        <dbReference type="Proteomes" id="UP001159405"/>
    </source>
</evidence>
<dbReference type="PROSITE" id="PS50055">
    <property type="entry name" value="TYR_PHOSPHATASE_PTP"/>
    <property type="match status" value="1"/>
</dbReference>
<gene>
    <name evidence="4" type="ORF">PLOB_00044428</name>
</gene>
<dbReference type="InterPro" id="IPR001251">
    <property type="entry name" value="CRAL-TRIO_dom"/>
</dbReference>
<dbReference type="Gene3D" id="3.90.190.10">
    <property type="entry name" value="Protein tyrosine phosphatase superfamily"/>
    <property type="match status" value="1"/>
</dbReference>
<dbReference type="SUPFAM" id="SSF46938">
    <property type="entry name" value="CRAL/TRIO N-terminal domain"/>
    <property type="match status" value="1"/>
</dbReference>
<evidence type="ECO:0000259" key="2">
    <source>
        <dbReference type="PROSITE" id="PS50056"/>
    </source>
</evidence>
<dbReference type="EMBL" id="CALNXK010000075">
    <property type="protein sequence ID" value="CAH3145236.1"/>
    <property type="molecule type" value="Genomic_DNA"/>
</dbReference>
<dbReference type="InterPro" id="IPR016130">
    <property type="entry name" value="Tyr_Pase_AS"/>
</dbReference>
<feature type="domain" description="CRAL-TRIO" evidence="3">
    <location>
        <begin position="75"/>
        <end position="234"/>
    </location>
</feature>
<evidence type="ECO:0008006" key="6">
    <source>
        <dbReference type="Google" id="ProtNLM"/>
    </source>
</evidence>
<dbReference type="PROSITE" id="PS50056">
    <property type="entry name" value="TYR_PHOSPHATASE_2"/>
    <property type="match status" value="1"/>
</dbReference>
<dbReference type="Proteomes" id="UP001159405">
    <property type="component" value="Unassembled WGS sequence"/>
</dbReference>
<dbReference type="InterPro" id="IPR000387">
    <property type="entry name" value="Tyr_Pase_dom"/>
</dbReference>
<name>A0ABN8PP79_9CNID</name>
<reference evidence="4 5" key="1">
    <citation type="submission" date="2022-05" db="EMBL/GenBank/DDBJ databases">
        <authorList>
            <consortium name="Genoscope - CEA"/>
            <person name="William W."/>
        </authorList>
    </citation>
    <scope>NUCLEOTIDE SEQUENCE [LARGE SCALE GENOMIC DNA]</scope>
</reference>
<proteinExistence type="predicted"/>
<dbReference type="InterPro" id="IPR003595">
    <property type="entry name" value="Tyr_Pase_cat"/>
</dbReference>
<dbReference type="PROSITE" id="PS50191">
    <property type="entry name" value="CRAL_TRIO"/>
    <property type="match status" value="1"/>
</dbReference>
<dbReference type="Pfam" id="PF00650">
    <property type="entry name" value="CRAL_TRIO"/>
    <property type="match status" value="1"/>
</dbReference>
<dbReference type="Pfam" id="PF00102">
    <property type="entry name" value="Y_phosphatase"/>
    <property type="match status" value="1"/>
</dbReference>
<dbReference type="SUPFAM" id="SSF52799">
    <property type="entry name" value="(Phosphotyrosine protein) phosphatases II"/>
    <property type="match status" value="1"/>
</dbReference>
<feature type="domain" description="Tyrosine-protein phosphatase" evidence="1">
    <location>
        <begin position="301"/>
        <end position="571"/>
    </location>
</feature>
<evidence type="ECO:0000259" key="1">
    <source>
        <dbReference type="PROSITE" id="PS50055"/>
    </source>
</evidence>
<dbReference type="InterPro" id="IPR036273">
    <property type="entry name" value="CRAL/TRIO_N_dom_sf"/>
</dbReference>
<evidence type="ECO:0000259" key="3">
    <source>
        <dbReference type="PROSITE" id="PS50191"/>
    </source>
</evidence>
<sequence length="602" mass="68788">MAELVRSEQEQEAIAIFLREVNKDRSENGLSPVGTSTALLFLTARKFDTERAVNLYRQYQYERRLYFLQEIAPYDEPLRSELLSGKFTILNARDAGGAAVAVFTAREHFPATTTHRTVIQGIAFQLDECLKSDETQKNGLILLYDMTESGYQNFDYGLARKILDLLKGGYPARLKNVFIISPPLWFKAVLTLLTSFLQQKLRDRIEIVPRESLVQRLPQASVPESLGGMLKVDHFAWLNTCLMSFSESMKENGVVNARQGNRDLIYTESSTTGVDAGVTDEGALSVMEFMEHLMKLTPKGIKNEFVDLKRRSGNGNFYSAKLPENKTKNRYLDVLCLEESRVKLTNLDGNTKSNYIHANYMDGYKQPKAYIATQGPLPNTKSDFWQMLWEQQVYVIVMVTRCFERSRMKCIQYWPENSETNQFETVDVTHQETLEFEDHVERTFSLRHKKSGETRRITHFQMTSWPDYGVPSSAESCLHVIGLVREAQTDAVQALGSRWKGHPRGPPILVHCSAGIGRTGTFCTIDVNVARLSDVGKCEIFNTVKHFRAQRALTIQTVEQYEFCHLAILEHALNMPSTMQEEKEAIRDFLEGWKMQLRDSTD</sequence>
<dbReference type="InterPro" id="IPR029021">
    <property type="entry name" value="Prot-tyrosine_phosphatase-like"/>
</dbReference>
<dbReference type="PRINTS" id="PR00700">
    <property type="entry name" value="PRTYPHPHTASE"/>
</dbReference>
<accession>A0ABN8PP79</accession>
<dbReference type="SMART" id="SM00404">
    <property type="entry name" value="PTPc_motif"/>
    <property type="match status" value="1"/>
</dbReference>
<dbReference type="SMART" id="SM00194">
    <property type="entry name" value="PTPc"/>
    <property type="match status" value="1"/>
</dbReference>
<evidence type="ECO:0000313" key="4">
    <source>
        <dbReference type="EMBL" id="CAH3145236.1"/>
    </source>
</evidence>
<protein>
    <recommendedName>
        <fullName evidence="6">Tyrosine-protein phosphatase non-receptor type 9</fullName>
    </recommendedName>
</protein>
<keyword evidence="5" id="KW-1185">Reference proteome</keyword>